<dbReference type="Gene3D" id="3.30.530.20">
    <property type="match status" value="1"/>
</dbReference>
<evidence type="ECO:0000259" key="2">
    <source>
        <dbReference type="Pfam" id="PF08327"/>
    </source>
</evidence>
<dbReference type="RefSeq" id="WP_331702906.1">
    <property type="nucleotide sequence ID" value="NZ_JAZHBO010000001.1"/>
</dbReference>
<dbReference type="Pfam" id="PF08327">
    <property type="entry name" value="AHSA1"/>
    <property type="match status" value="1"/>
</dbReference>
<feature type="domain" description="Activator of Hsp90 ATPase homologue 1/2-like C-terminal" evidence="2">
    <location>
        <begin position="11"/>
        <end position="140"/>
    </location>
</feature>
<gene>
    <name evidence="3" type="ORF">V3390_00615</name>
</gene>
<reference evidence="3 4" key="1">
    <citation type="submission" date="2024-01" db="EMBL/GenBank/DDBJ databases">
        <title>Novel species of the genus Luteimonas isolated from rivers.</title>
        <authorList>
            <person name="Lu H."/>
        </authorList>
    </citation>
    <scope>NUCLEOTIDE SEQUENCE [LARGE SCALE GENOMIC DNA]</scope>
    <source>
        <strain evidence="3 4">FXH3W</strain>
    </source>
</reference>
<comment type="caution">
    <text evidence="3">The sequence shown here is derived from an EMBL/GenBank/DDBJ whole genome shotgun (WGS) entry which is preliminary data.</text>
</comment>
<dbReference type="CDD" id="cd07814">
    <property type="entry name" value="SRPBCC_CalC_Aha1-like"/>
    <property type="match status" value="1"/>
</dbReference>
<accession>A0ABU7UYU6</accession>
<protein>
    <submittedName>
        <fullName evidence="3">SRPBCC domain-containing protein</fullName>
    </submittedName>
</protein>
<dbReference type="Proteomes" id="UP001356170">
    <property type="component" value="Unassembled WGS sequence"/>
</dbReference>
<sequence length="143" mass="16422">MNTLKFQTQINAPKDRVWNALWDPANYREWTRAFSDSSHFDGELKQCKEIDFLDGDNNGMYARVETFKPNEQMAFRHVGEIRAGQRQDPSTEWGNNLESYSLSEVNGRTTLDVSVDAPDEYAAQMNDIFPKAFANLKALAEKH</sequence>
<keyword evidence="4" id="KW-1185">Reference proteome</keyword>
<name>A0ABU7UYU6_9GAMM</name>
<organism evidence="3 4">
    <name type="scientific">Aquilutibacter rugosus</name>
    <dbReference type="NCBI Taxonomy" id="3115820"/>
    <lineage>
        <taxon>Bacteria</taxon>
        <taxon>Pseudomonadati</taxon>
        <taxon>Pseudomonadota</taxon>
        <taxon>Gammaproteobacteria</taxon>
        <taxon>Lysobacterales</taxon>
        <taxon>Lysobacteraceae</taxon>
        <taxon>Aquilutibacter</taxon>
    </lineage>
</organism>
<evidence type="ECO:0000313" key="4">
    <source>
        <dbReference type="Proteomes" id="UP001356170"/>
    </source>
</evidence>
<comment type="similarity">
    <text evidence="1">Belongs to the AHA1 family.</text>
</comment>
<dbReference type="EMBL" id="JAZHBO010000001">
    <property type="protein sequence ID" value="MEF2154747.1"/>
    <property type="molecule type" value="Genomic_DNA"/>
</dbReference>
<dbReference type="InterPro" id="IPR023393">
    <property type="entry name" value="START-like_dom_sf"/>
</dbReference>
<dbReference type="InterPro" id="IPR013538">
    <property type="entry name" value="ASHA1/2-like_C"/>
</dbReference>
<evidence type="ECO:0000256" key="1">
    <source>
        <dbReference type="ARBA" id="ARBA00006817"/>
    </source>
</evidence>
<proteinExistence type="inferred from homology"/>
<dbReference type="SUPFAM" id="SSF55961">
    <property type="entry name" value="Bet v1-like"/>
    <property type="match status" value="1"/>
</dbReference>
<evidence type="ECO:0000313" key="3">
    <source>
        <dbReference type="EMBL" id="MEF2154747.1"/>
    </source>
</evidence>